<keyword evidence="5" id="KW-1185">Reference proteome</keyword>
<feature type="transmembrane region" description="Helical" evidence="2">
    <location>
        <begin position="49"/>
        <end position="66"/>
    </location>
</feature>
<dbReference type="AlphaFoldDB" id="A0AAX2EVB3"/>
<dbReference type="Proteomes" id="UP000199173">
    <property type="component" value="Unassembled WGS sequence"/>
</dbReference>
<name>A0AAX2EVB3_9ENTR</name>
<comment type="caution">
    <text evidence="3">The sequence shown here is derived from an EMBL/GenBank/DDBJ whole genome shotgun (WGS) entry which is preliminary data.</text>
</comment>
<accession>A0AAX2EVB3</accession>
<evidence type="ECO:0000256" key="2">
    <source>
        <dbReference type="SAM" id="Phobius"/>
    </source>
</evidence>
<dbReference type="EMBL" id="FOYJ01000008">
    <property type="protein sequence ID" value="SFR20809.1"/>
    <property type="molecule type" value="Genomic_DNA"/>
</dbReference>
<gene>
    <name evidence="4" type="ORF">SAMN03159428_02673</name>
    <name evidence="3" type="ORF">SAMN03159514_03425</name>
</gene>
<dbReference type="EMBL" id="FPAV01000006">
    <property type="protein sequence ID" value="SFT89710.1"/>
    <property type="molecule type" value="Genomic_DNA"/>
</dbReference>
<evidence type="ECO:0000313" key="4">
    <source>
        <dbReference type="EMBL" id="SFT89710.1"/>
    </source>
</evidence>
<evidence type="ECO:0000313" key="6">
    <source>
        <dbReference type="Proteomes" id="UP000199173"/>
    </source>
</evidence>
<proteinExistence type="predicted"/>
<reference evidence="5 6" key="1">
    <citation type="submission" date="2016-10" db="EMBL/GenBank/DDBJ databases">
        <authorList>
            <person name="Varghese N."/>
            <person name="Submissions S."/>
        </authorList>
    </citation>
    <scope>NUCLEOTIDE SEQUENCE [LARGE SCALE GENOMIC DNA]</scope>
    <source>
        <strain evidence="4 5">NFIX06</strain>
        <strain evidence="3 6">NFIX08</strain>
    </source>
</reference>
<protein>
    <submittedName>
        <fullName evidence="3">Uncharacterized protein</fullName>
    </submittedName>
</protein>
<keyword evidence="2" id="KW-1133">Transmembrane helix</keyword>
<evidence type="ECO:0000313" key="5">
    <source>
        <dbReference type="Proteomes" id="UP000198760"/>
    </source>
</evidence>
<keyword evidence="2" id="KW-0812">Transmembrane</keyword>
<feature type="region of interest" description="Disordered" evidence="1">
    <location>
        <begin position="1"/>
        <end position="24"/>
    </location>
</feature>
<keyword evidence="2" id="KW-0472">Membrane</keyword>
<evidence type="ECO:0000256" key="1">
    <source>
        <dbReference type="SAM" id="MobiDB-lite"/>
    </source>
</evidence>
<organism evidence="3 6">
    <name type="scientific">Kosakonia radicincitans</name>
    <dbReference type="NCBI Taxonomy" id="283686"/>
    <lineage>
        <taxon>Bacteria</taxon>
        <taxon>Pseudomonadati</taxon>
        <taxon>Pseudomonadota</taxon>
        <taxon>Gammaproteobacteria</taxon>
        <taxon>Enterobacterales</taxon>
        <taxon>Enterobacteriaceae</taxon>
        <taxon>Kosakonia</taxon>
    </lineage>
</organism>
<sequence>MASPPGIGPISGRQTLQNNMREARSHGYGRNAALPQTYLWFYQKVRINAAHWLLTVLLAIFAWLSYQPARPGHMALHHAEQRRRSHRSDRIPVLPTQRRWS</sequence>
<dbReference type="Proteomes" id="UP000198760">
    <property type="component" value="Unassembled WGS sequence"/>
</dbReference>
<evidence type="ECO:0000313" key="3">
    <source>
        <dbReference type="EMBL" id="SFR20809.1"/>
    </source>
</evidence>
<feature type="region of interest" description="Disordered" evidence="1">
    <location>
        <begin position="74"/>
        <end position="101"/>
    </location>
</feature>